<gene>
    <name evidence="2" type="ORF">PGLA2088_LOCUS13762</name>
</gene>
<evidence type="ECO:0000313" key="3">
    <source>
        <dbReference type="Proteomes" id="UP000626109"/>
    </source>
</evidence>
<name>A0A813IYE3_POLGL</name>
<feature type="region of interest" description="Disordered" evidence="1">
    <location>
        <begin position="112"/>
        <end position="158"/>
    </location>
</feature>
<feature type="non-terminal residue" evidence="2">
    <location>
        <position position="172"/>
    </location>
</feature>
<dbReference type="AlphaFoldDB" id="A0A813IYE3"/>
<comment type="caution">
    <text evidence="2">The sequence shown here is derived from an EMBL/GenBank/DDBJ whole genome shotgun (WGS) entry which is preliminary data.</text>
</comment>
<organism evidence="2 3">
    <name type="scientific">Polarella glacialis</name>
    <name type="common">Dinoflagellate</name>
    <dbReference type="NCBI Taxonomy" id="89957"/>
    <lineage>
        <taxon>Eukaryota</taxon>
        <taxon>Sar</taxon>
        <taxon>Alveolata</taxon>
        <taxon>Dinophyceae</taxon>
        <taxon>Suessiales</taxon>
        <taxon>Suessiaceae</taxon>
        <taxon>Polarella</taxon>
    </lineage>
</organism>
<feature type="compositionally biased region" description="Polar residues" evidence="1">
    <location>
        <begin position="130"/>
        <end position="145"/>
    </location>
</feature>
<dbReference type="Proteomes" id="UP000626109">
    <property type="component" value="Unassembled WGS sequence"/>
</dbReference>
<evidence type="ECO:0000256" key="1">
    <source>
        <dbReference type="SAM" id="MobiDB-lite"/>
    </source>
</evidence>
<protein>
    <submittedName>
        <fullName evidence="2">Uncharacterized protein</fullName>
    </submittedName>
</protein>
<proteinExistence type="predicted"/>
<reference evidence="2" key="1">
    <citation type="submission" date="2021-02" db="EMBL/GenBank/DDBJ databases">
        <authorList>
            <person name="Dougan E. K."/>
            <person name="Rhodes N."/>
            <person name="Thang M."/>
            <person name="Chan C."/>
        </authorList>
    </citation>
    <scope>NUCLEOTIDE SEQUENCE</scope>
</reference>
<sequence>MVVARACPRTCHDAQALLPKSFQGANSLDSVSSSVAAHRGSCCSHLASLRCMSSKEGHTSKAELPTRQLWLSNCFRHGQVSTSTQKQRHGCKPTSCAQYDALLRHIRPAAVGRQKPNCNNNNNNYHKQRNQQPGTHRSSGFQATQHRPHNSLHLPPEEAVCKPLQYKFQSRE</sequence>
<dbReference type="EMBL" id="CAJNNW010016596">
    <property type="protein sequence ID" value="CAE8659442.1"/>
    <property type="molecule type" value="Genomic_DNA"/>
</dbReference>
<accession>A0A813IYE3</accession>
<evidence type="ECO:0000313" key="2">
    <source>
        <dbReference type="EMBL" id="CAE8659442.1"/>
    </source>
</evidence>